<dbReference type="AlphaFoldDB" id="A0A1F4ZQR7"/>
<dbReference type="EMBL" id="MEXR01000052">
    <property type="protein sequence ID" value="OGD08712.1"/>
    <property type="molecule type" value="Genomic_DNA"/>
</dbReference>
<sequence length="162" mass="18363">MDQLKLLKRTIELAEIALDKGSVPIGAVIADKNGEIISEGFNEIKLSNDPTAHAEVICMRKANIKIVFKHNPDSTFLFTSLEPCFACAFFVTRTNIRHITWALDDPYKGGVKFLMDSEKMQTDFKTIELNSEPDAFLRDKSKELMKKYYTNKGDFQTASIFS</sequence>
<dbReference type="Pfam" id="PF00383">
    <property type="entry name" value="dCMP_cyt_deam_1"/>
    <property type="match status" value="1"/>
</dbReference>
<feature type="domain" description="CMP/dCMP-type deaminase" evidence="1">
    <location>
        <begin position="1"/>
        <end position="113"/>
    </location>
</feature>
<gene>
    <name evidence="2" type="ORF">A2397_04095</name>
</gene>
<dbReference type="SUPFAM" id="SSF53927">
    <property type="entry name" value="Cytidine deaminase-like"/>
    <property type="match status" value="1"/>
</dbReference>
<evidence type="ECO:0000313" key="2">
    <source>
        <dbReference type="EMBL" id="OGD08712.1"/>
    </source>
</evidence>
<dbReference type="PROSITE" id="PS51747">
    <property type="entry name" value="CYT_DCMP_DEAMINASES_2"/>
    <property type="match status" value="1"/>
</dbReference>
<dbReference type="Gene3D" id="3.40.140.10">
    <property type="entry name" value="Cytidine Deaminase, domain 2"/>
    <property type="match status" value="1"/>
</dbReference>
<dbReference type="PANTHER" id="PTHR11079">
    <property type="entry name" value="CYTOSINE DEAMINASE FAMILY MEMBER"/>
    <property type="match status" value="1"/>
</dbReference>
<protein>
    <recommendedName>
        <fullName evidence="1">CMP/dCMP-type deaminase domain-containing protein</fullName>
    </recommendedName>
</protein>
<evidence type="ECO:0000313" key="3">
    <source>
        <dbReference type="Proteomes" id="UP000176424"/>
    </source>
</evidence>
<dbReference type="PANTHER" id="PTHR11079:SF162">
    <property type="entry name" value="RIBOFLAVIN BIOSYNTHESIS PROTEIN PYRD, CHLOROPLASTIC"/>
    <property type="match status" value="1"/>
</dbReference>
<dbReference type="Proteomes" id="UP000176424">
    <property type="component" value="Unassembled WGS sequence"/>
</dbReference>
<reference evidence="2 3" key="1">
    <citation type="journal article" date="2016" name="Nat. Commun.">
        <title>Thousands of microbial genomes shed light on interconnected biogeochemical processes in an aquifer system.</title>
        <authorList>
            <person name="Anantharaman K."/>
            <person name="Brown C.T."/>
            <person name="Hug L.A."/>
            <person name="Sharon I."/>
            <person name="Castelle C.J."/>
            <person name="Probst A.J."/>
            <person name="Thomas B.C."/>
            <person name="Singh A."/>
            <person name="Wilkins M.J."/>
            <person name="Karaoz U."/>
            <person name="Brodie E.L."/>
            <person name="Williams K.H."/>
            <person name="Hubbard S.S."/>
            <person name="Banfield J.F."/>
        </authorList>
    </citation>
    <scope>NUCLEOTIDE SEQUENCE [LARGE SCALE GENOMIC DNA]</scope>
</reference>
<organism evidence="2 3">
    <name type="scientific">Candidatus Amesbacteria bacterium RIFOXYB1_FULL_44_23</name>
    <dbReference type="NCBI Taxonomy" id="1797263"/>
    <lineage>
        <taxon>Bacteria</taxon>
        <taxon>Candidatus Amesiibacteriota</taxon>
    </lineage>
</organism>
<dbReference type="GO" id="GO:0052717">
    <property type="term" value="F:tRNA-specific adenosine-34 deaminase activity"/>
    <property type="evidence" value="ECO:0007669"/>
    <property type="project" value="UniProtKB-EC"/>
</dbReference>
<dbReference type="GO" id="GO:0002100">
    <property type="term" value="P:tRNA wobble adenosine to inosine editing"/>
    <property type="evidence" value="ECO:0007669"/>
    <property type="project" value="InterPro"/>
</dbReference>
<dbReference type="InterPro" id="IPR002125">
    <property type="entry name" value="CMP_dCMP_dom"/>
</dbReference>
<dbReference type="InterPro" id="IPR016193">
    <property type="entry name" value="Cytidine_deaminase-like"/>
</dbReference>
<proteinExistence type="predicted"/>
<dbReference type="CDD" id="cd01285">
    <property type="entry name" value="nucleoside_deaminase"/>
    <property type="match status" value="1"/>
</dbReference>
<comment type="caution">
    <text evidence="2">The sequence shown here is derived from an EMBL/GenBank/DDBJ whole genome shotgun (WGS) entry which is preliminary data.</text>
</comment>
<name>A0A1F4ZQR7_9BACT</name>
<accession>A0A1F4ZQR7</accession>
<dbReference type="STRING" id="1797263.A2397_04095"/>
<evidence type="ECO:0000259" key="1">
    <source>
        <dbReference type="PROSITE" id="PS51747"/>
    </source>
</evidence>
<dbReference type="GO" id="GO:0046872">
    <property type="term" value="F:metal ion binding"/>
    <property type="evidence" value="ECO:0007669"/>
    <property type="project" value="UniProtKB-KW"/>
</dbReference>